<feature type="domain" description="C2" evidence="1">
    <location>
        <begin position="1"/>
        <end position="109"/>
    </location>
</feature>
<reference evidence="2 3" key="2">
    <citation type="journal article" date="2017" name="Nature">
        <title>The Apostasia genome and the evolution of orchids.</title>
        <authorList>
            <person name="Zhang G.Q."/>
            <person name="Liu K.W."/>
            <person name="Li Z."/>
            <person name="Lohaus R."/>
            <person name="Hsiao Y.Y."/>
            <person name="Niu S.C."/>
            <person name="Wang J.Y."/>
            <person name="Lin Y.C."/>
            <person name="Xu Q."/>
            <person name="Chen L.J."/>
            <person name="Yoshida K."/>
            <person name="Fujiwara S."/>
            <person name="Wang Z.W."/>
            <person name="Zhang Y.Q."/>
            <person name="Mitsuda N."/>
            <person name="Wang M."/>
            <person name="Liu G.H."/>
            <person name="Pecoraro L."/>
            <person name="Huang H.X."/>
            <person name="Xiao X.J."/>
            <person name="Lin M."/>
            <person name="Wu X.Y."/>
            <person name="Wu W.L."/>
            <person name="Chen Y.Y."/>
            <person name="Chang S.B."/>
            <person name="Sakamoto S."/>
            <person name="Ohme-Takagi M."/>
            <person name="Yagi M."/>
            <person name="Zeng S.J."/>
            <person name="Shen C.Y."/>
            <person name="Yeh C.M."/>
            <person name="Luo Y.B."/>
            <person name="Tsai W.C."/>
            <person name="Van de Peer Y."/>
            <person name="Liu Z.J."/>
        </authorList>
    </citation>
    <scope>NUCLEOTIDE SEQUENCE [LARGE SCALE GENOMIC DNA]</scope>
    <source>
        <tissue evidence="2">The whole plant</tissue>
    </source>
</reference>
<evidence type="ECO:0000313" key="2">
    <source>
        <dbReference type="EMBL" id="PKU63715.1"/>
    </source>
</evidence>
<proteinExistence type="predicted"/>
<dbReference type="SMART" id="SM00239">
    <property type="entry name" value="C2"/>
    <property type="match status" value="1"/>
</dbReference>
<organism evidence="2 3">
    <name type="scientific">Dendrobium catenatum</name>
    <dbReference type="NCBI Taxonomy" id="906689"/>
    <lineage>
        <taxon>Eukaryota</taxon>
        <taxon>Viridiplantae</taxon>
        <taxon>Streptophyta</taxon>
        <taxon>Embryophyta</taxon>
        <taxon>Tracheophyta</taxon>
        <taxon>Spermatophyta</taxon>
        <taxon>Magnoliopsida</taxon>
        <taxon>Liliopsida</taxon>
        <taxon>Asparagales</taxon>
        <taxon>Orchidaceae</taxon>
        <taxon>Epidendroideae</taxon>
        <taxon>Malaxideae</taxon>
        <taxon>Dendrobiinae</taxon>
        <taxon>Dendrobium</taxon>
    </lineage>
</organism>
<dbReference type="SUPFAM" id="SSF49562">
    <property type="entry name" value="C2 domain (Calcium/lipid-binding domain, CaLB)"/>
    <property type="match status" value="1"/>
</dbReference>
<dbReference type="Pfam" id="PF00168">
    <property type="entry name" value="C2"/>
    <property type="match status" value="1"/>
</dbReference>
<gene>
    <name evidence="2" type="ORF">MA16_Dca014275</name>
</gene>
<dbReference type="CDD" id="cd04051">
    <property type="entry name" value="C2_SRC2_like"/>
    <property type="match status" value="1"/>
</dbReference>
<dbReference type="EMBL" id="KZ503465">
    <property type="protein sequence ID" value="PKU63715.1"/>
    <property type="molecule type" value="Genomic_DNA"/>
</dbReference>
<reference evidence="2 3" key="1">
    <citation type="journal article" date="2016" name="Sci. Rep.">
        <title>The Dendrobium catenatum Lindl. genome sequence provides insights into polysaccharide synthase, floral development and adaptive evolution.</title>
        <authorList>
            <person name="Zhang G.Q."/>
            <person name="Xu Q."/>
            <person name="Bian C."/>
            <person name="Tsai W.C."/>
            <person name="Yeh C.M."/>
            <person name="Liu K.W."/>
            <person name="Yoshida K."/>
            <person name="Zhang L.S."/>
            <person name="Chang S.B."/>
            <person name="Chen F."/>
            <person name="Shi Y."/>
            <person name="Su Y.Y."/>
            <person name="Zhang Y.Q."/>
            <person name="Chen L.J."/>
            <person name="Yin Y."/>
            <person name="Lin M."/>
            <person name="Huang H."/>
            <person name="Deng H."/>
            <person name="Wang Z.W."/>
            <person name="Zhu S.L."/>
            <person name="Zhao X."/>
            <person name="Deng C."/>
            <person name="Niu S.C."/>
            <person name="Huang J."/>
            <person name="Wang M."/>
            <person name="Liu G.H."/>
            <person name="Yang H.J."/>
            <person name="Xiao X.J."/>
            <person name="Hsiao Y.Y."/>
            <person name="Wu W.L."/>
            <person name="Chen Y.Y."/>
            <person name="Mitsuda N."/>
            <person name="Ohme-Takagi M."/>
            <person name="Luo Y.B."/>
            <person name="Van de Peer Y."/>
            <person name="Liu Z.J."/>
        </authorList>
    </citation>
    <scope>NUCLEOTIDE SEQUENCE [LARGE SCALE GENOMIC DNA]</scope>
    <source>
        <tissue evidence="2">The whole plant</tissue>
    </source>
</reference>
<dbReference type="InterPro" id="IPR035892">
    <property type="entry name" value="C2_domain_sf"/>
</dbReference>
<sequence>MAYRTLDLTLISANDLKNVNLFTRMRVYAIVTMYSDSPLSRQRIAPDRDGGRNPNWNATIHFTFPAGNPGNLFLRILLCADRFFGDRYVGVVQIPLRDMIANAGDTRFLSYQVRRPFSNKPKGVLNFSYKISDPITPPSPYPHLHFVAPPPAEKPAQEPVIAYPPAGYYPAQQPYGNAAPGMPAGYGYSPAGYGYPLAGYGYGAPAQAPAPVSMKPGNKGSSGMGLAAGIMGGALGGLLIGDMISDGSGYEAGFDDGSAF</sequence>
<dbReference type="AlphaFoldDB" id="A0A2I0VJX4"/>
<dbReference type="Gene3D" id="2.60.40.150">
    <property type="entry name" value="C2 domain"/>
    <property type="match status" value="1"/>
</dbReference>
<keyword evidence="3" id="KW-1185">Reference proteome</keyword>
<dbReference type="InterPro" id="IPR000008">
    <property type="entry name" value="C2_dom"/>
</dbReference>
<name>A0A2I0VJX4_9ASPA</name>
<dbReference type="PANTHER" id="PTHR32246">
    <property type="entry name" value="INGRESSION PROTEIN FIC1"/>
    <property type="match status" value="1"/>
</dbReference>
<evidence type="ECO:0000259" key="1">
    <source>
        <dbReference type="PROSITE" id="PS50004"/>
    </source>
</evidence>
<dbReference type="PANTHER" id="PTHR32246:SF173">
    <property type="entry name" value="C2 DOMAIN-CONTAINING PROTEIN"/>
    <property type="match status" value="1"/>
</dbReference>
<dbReference type="Proteomes" id="UP000233837">
    <property type="component" value="Unassembled WGS sequence"/>
</dbReference>
<accession>A0A2I0VJX4</accession>
<dbReference type="GO" id="GO:0006952">
    <property type="term" value="P:defense response"/>
    <property type="evidence" value="ECO:0007669"/>
    <property type="project" value="InterPro"/>
</dbReference>
<dbReference type="OrthoDB" id="270970at2759"/>
<evidence type="ECO:0000313" key="3">
    <source>
        <dbReference type="Proteomes" id="UP000233837"/>
    </source>
</evidence>
<protein>
    <recommendedName>
        <fullName evidence="1">C2 domain-containing protein</fullName>
    </recommendedName>
</protein>
<dbReference type="PROSITE" id="PS50004">
    <property type="entry name" value="C2"/>
    <property type="match status" value="1"/>
</dbReference>
<dbReference type="InterPro" id="IPR044750">
    <property type="entry name" value="C2_SRC2/BAP"/>
</dbReference>